<evidence type="ECO:0000313" key="4">
    <source>
        <dbReference type="RefSeq" id="XP_022327707.1"/>
    </source>
</evidence>
<gene>
    <name evidence="4" type="primary">LOC111127019</name>
</gene>
<dbReference type="InterPro" id="IPR036734">
    <property type="entry name" value="Neur_chan_lig-bd_sf"/>
</dbReference>
<keyword evidence="3" id="KW-1185">Reference proteome</keyword>
<protein>
    <submittedName>
        <fullName evidence="4">Acetylcholine receptor subunit beta-like</fullName>
    </submittedName>
</protein>
<feature type="signal peptide" evidence="1">
    <location>
        <begin position="1"/>
        <end position="24"/>
    </location>
</feature>
<feature type="domain" description="Neurotransmitter-gated ion-channel ligand-binding" evidence="2">
    <location>
        <begin position="39"/>
        <end position="181"/>
    </location>
</feature>
<sequence>MHFQNIFCLLLHCVLYLDLKGTTSSRITTEGNLRTLLWTTNSYDSLVRPDESVNVAITFYPMNLLDLNIADGSMSIVGFFSMMWTDSRLDWSSNAAYSSIKTVFSSAKYTWYPPFVLFNSISELEILMDADNQNPIRIINDGSCEYLMSRVMHTSCSTYATYYPFDTQTCNLVLAMWGYNEK</sequence>
<dbReference type="CDD" id="cd18989">
    <property type="entry name" value="LGIC_ECD_cation"/>
    <property type="match status" value="1"/>
</dbReference>
<dbReference type="GeneID" id="111127019"/>
<dbReference type="GO" id="GO:0016020">
    <property type="term" value="C:membrane"/>
    <property type="evidence" value="ECO:0007669"/>
    <property type="project" value="InterPro"/>
</dbReference>
<accession>A0A8B8DHU5</accession>
<dbReference type="GO" id="GO:0004888">
    <property type="term" value="F:transmembrane signaling receptor activity"/>
    <property type="evidence" value="ECO:0007669"/>
    <property type="project" value="InterPro"/>
</dbReference>
<dbReference type="Gene3D" id="2.70.170.10">
    <property type="entry name" value="Neurotransmitter-gated ion-channel ligand-binding domain"/>
    <property type="match status" value="1"/>
</dbReference>
<name>A0A8B8DHU5_CRAVI</name>
<dbReference type="KEGG" id="cvn:111127019"/>
<evidence type="ECO:0000256" key="1">
    <source>
        <dbReference type="SAM" id="SignalP"/>
    </source>
</evidence>
<dbReference type="GO" id="GO:0005230">
    <property type="term" value="F:extracellular ligand-gated monoatomic ion channel activity"/>
    <property type="evidence" value="ECO:0007669"/>
    <property type="project" value="InterPro"/>
</dbReference>
<dbReference type="InterPro" id="IPR006201">
    <property type="entry name" value="Neur_channel"/>
</dbReference>
<dbReference type="PANTHER" id="PTHR18945">
    <property type="entry name" value="NEUROTRANSMITTER GATED ION CHANNEL"/>
    <property type="match status" value="1"/>
</dbReference>
<dbReference type="AlphaFoldDB" id="A0A8B8DHU5"/>
<dbReference type="InterPro" id="IPR006202">
    <property type="entry name" value="Neur_chan_lig-bd"/>
</dbReference>
<feature type="chain" id="PRO_5034309947" evidence="1">
    <location>
        <begin position="25"/>
        <end position="182"/>
    </location>
</feature>
<keyword evidence="1" id="KW-0732">Signal</keyword>
<dbReference type="Pfam" id="PF02931">
    <property type="entry name" value="Neur_chan_LBD"/>
    <property type="match status" value="1"/>
</dbReference>
<evidence type="ECO:0000313" key="3">
    <source>
        <dbReference type="Proteomes" id="UP000694844"/>
    </source>
</evidence>
<dbReference type="SUPFAM" id="SSF63712">
    <property type="entry name" value="Nicotinic receptor ligand binding domain-like"/>
    <property type="match status" value="1"/>
</dbReference>
<dbReference type="OrthoDB" id="6148485at2759"/>
<organism evidence="3 4">
    <name type="scientific">Crassostrea virginica</name>
    <name type="common">Eastern oyster</name>
    <dbReference type="NCBI Taxonomy" id="6565"/>
    <lineage>
        <taxon>Eukaryota</taxon>
        <taxon>Metazoa</taxon>
        <taxon>Spiralia</taxon>
        <taxon>Lophotrochozoa</taxon>
        <taxon>Mollusca</taxon>
        <taxon>Bivalvia</taxon>
        <taxon>Autobranchia</taxon>
        <taxon>Pteriomorphia</taxon>
        <taxon>Ostreida</taxon>
        <taxon>Ostreoidea</taxon>
        <taxon>Ostreidae</taxon>
        <taxon>Crassostrea</taxon>
    </lineage>
</organism>
<dbReference type="RefSeq" id="XP_022327707.1">
    <property type="nucleotide sequence ID" value="XM_022471999.1"/>
</dbReference>
<evidence type="ECO:0000259" key="2">
    <source>
        <dbReference type="Pfam" id="PF02931"/>
    </source>
</evidence>
<dbReference type="Proteomes" id="UP000694844">
    <property type="component" value="Chromosome 3"/>
</dbReference>
<proteinExistence type="predicted"/>
<dbReference type="PRINTS" id="PR00252">
    <property type="entry name" value="NRIONCHANNEL"/>
</dbReference>
<reference evidence="4" key="1">
    <citation type="submission" date="2025-08" db="UniProtKB">
        <authorList>
            <consortium name="RefSeq"/>
        </authorList>
    </citation>
    <scope>IDENTIFICATION</scope>
    <source>
        <tissue evidence="4">Whole sample</tissue>
    </source>
</reference>